<organism evidence="5 6">
    <name type="scientific">Candidatus Beckwithbacteria bacterium CG1_02_47_37</name>
    <dbReference type="NCBI Taxonomy" id="1805034"/>
    <lineage>
        <taxon>Bacteria</taxon>
        <taxon>Candidatus Beckwithiibacteriota</taxon>
    </lineage>
</organism>
<dbReference type="InterPro" id="IPR003812">
    <property type="entry name" value="Fido"/>
</dbReference>
<dbReference type="GO" id="GO:0005524">
    <property type="term" value="F:ATP binding"/>
    <property type="evidence" value="ECO:0007669"/>
    <property type="project" value="UniProtKB-KW"/>
</dbReference>
<feature type="domain" description="Fido" evidence="4">
    <location>
        <begin position="115"/>
        <end position="265"/>
    </location>
</feature>
<dbReference type="InterPro" id="IPR040198">
    <property type="entry name" value="Fido_containing"/>
</dbReference>
<dbReference type="Proteomes" id="UP000183144">
    <property type="component" value="Unassembled WGS sequence"/>
</dbReference>
<feature type="binding site" evidence="1">
    <location>
        <position position="69"/>
    </location>
    <ligand>
        <name>ATP</name>
        <dbReference type="ChEBI" id="CHEBI:30616"/>
    </ligand>
</feature>
<gene>
    <name evidence="5" type="ORF">AUJ59_03905</name>
</gene>
<evidence type="ECO:0000313" key="5">
    <source>
        <dbReference type="EMBL" id="OIN88446.1"/>
    </source>
</evidence>
<accession>A0A1J4RRD2</accession>
<dbReference type="SUPFAM" id="SSF140931">
    <property type="entry name" value="Fic-like"/>
    <property type="match status" value="1"/>
</dbReference>
<dbReference type="InterPro" id="IPR036597">
    <property type="entry name" value="Fido-like_dom_sf"/>
</dbReference>
<evidence type="ECO:0000256" key="3">
    <source>
        <dbReference type="PIRSR" id="PIRSR640198-2"/>
    </source>
</evidence>
<dbReference type="InterPro" id="IPR025758">
    <property type="entry name" value="Fic/DOC_N"/>
</dbReference>
<evidence type="ECO:0000256" key="2">
    <source>
        <dbReference type="PIRSR" id="PIRSR640198-1"/>
    </source>
</evidence>
<keyword evidence="1" id="KW-0547">Nucleotide-binding</keyword>
<evidence type="ECO:0000313" key="6">
    <source>
        <dbReference type="Proteomes" id="UP000183144"/>
    </source>
</evidence>
<feature type="active site" evidence="2">
    <location>
        <position position="201"/>
    </location>
</feature>
<protein>
    <submittedName>
        <fullName evidence="5">Cell filamentation protein Fic</fullName>
    </submittedName>
</protein>
<comment type="caution">
    <text evidence="5">The sequence shown here is derived from an EMBL/GenBank/DDBJ whole genome shotgun (WGS) entry which is preliminary data.</text>
</comment>
<dbReference type="PIRSF" id="PIRSF038925">
    <property type="entry name" value="AMP-prot_trans"/>
    <property type="match status" value="1"/>
</dbReference>
<keyword evidence="1" id="KW-0067">ATP-binding</keyword>
<dbReference type="Gene3D" id="1.10.3290.10">
    <property type="entry name" value="Fido-like domain"/>
    <property type="match status" value="1"/>
</dbReference>
<evidence type="ECO:0000259" key="4">
    <source>
        <dbReference type="PROSITE" id="PS51459"/>
    </source>
</evidence>
<dbReference type="PANTHER" id="PTHR13504">
    <property type="entry name" value="FIDO DOMAIN-CONTAINING PROTEIN DDB_G0283145"/>
    <property type="match status" value="1"/>
</dbReference>
<dbReference type="InterPro" id="IPR026287">
    <property type="entry name" value="SoFic-like"/>
</dbReference>
<dbReference type="Pfam" id="PF13784">
    <property type="entry name" value="Fic_N"/>
    <property type="match status" value="1"/>
</dbReference>
<dbReference type="AlphaFoldDB" id="A0A1J4RRD2"/>
<name>A0A1J4RRD2_9BACT</name>
<reference evidence="5 6" key="1">
    <citation type="journal article" date="2016" name="Environ. Microbiol.">
        <title>Genomic resolution of a cold subsurface aquifer community provides metabolic insights for novel microbes adapted to high CO concentrations.</title>
        <authorList>
            <person name="Probst A.J."/>
            <person name="Castelle C.J."/>
            <person name="Singh A."/>
            <person name="Brown C.T."/>
            <person name="Anantharaman K."/>
            <person name="Sharon I."/>
            <person name="Hug L.A."/>
            <person name="Burstein D."/>
            <person name="Emerson J.B."/>
            <person name="Thomas B.C."/>
            <person name="Banfield J.F."/>
        </authorList>
    </citation>
    <scope>NUCLEOTIDE SEQUENCE [LARGE SCALE GENOMIC DNA]</scope>
    <source>
        <strain evidence="5">CG1_02_47_37</strain>
    </source>
</reference>
<feature type="binding site" evidence="1">
    <location>
        <begin position="206"/>
        <end position="212"/>
    </location>
    <ligand>
        <name>ATP</name>
        <dbReference type="ChEBI" id="CHEBI:30616"/>
    </ligand>
</feature>
<dbReference type="PROSITE" id="PS51459">
    <property type="entry name" value="FIDO"/>
    <property type="match status" value="1"/>
</dbReference>
<feature type="binding site" evidence="3">
    <location>
        <begin position="205"/>
        <end position="212"/>
    </location>
    <ligand>
        <name>ATP</name>
        <dbReference type="ChEBI" id="CHEBI:30616"/>
    </ligand>
</feature>
<dbReference type="STRING" id="1805034.AUJ59_03905"/>
<dbReference type="PANTHER" id="PTHR13504:SF38">
    <property type="entry name" value="FIDO DOMAIN-CONTAINING PROTEIN"/>
    <property type="match status" value="1"/>
</dbReference>
<feature type="binding site" evidence="1">
    <location>
        <position position="243"/>
    </location>
    <ligand>
        <name>ATP</name>
        <dbReference type="ChEBI" id="CHEBI:30616"/>
    </ligand>
</feature>
<proteinExistence type="predicted"/>
<dbReference type="Pfam" id="PF02661">
    <property type="entry name" value="Fic"/>
    <property type="match status" value="1"/>
</dbReference>
<feature type="binding site" evidence="1">
    <location>
        <position position="201"/>
    </location>
    <ligand>
        <name>ATP</name>
        <dbReference type="ChEBI" id="CHEBI:30616"/>
    </ligand>
</feature>
<sequence length="368" mass="42213">MVIYIKSSFLPRLINGVDFEFTDKKLLAKIEEAGSFLGKLNGYSRLFPNVDWFIRMHVVKEATTSSLIEGTKTNLDEALLPKTEILPEKKDDWQEVQNYIKAINWAVARLPKMPLSMRLLNGAHRLLLTGVRGKYKNPGEIRRSQNWIGGNSLANAGFIPPHPDDLPDLLADLEKFWHNQETKLPFLVKAALAHYQFETIHPYLDGNGRIGRLLITLQLIEQGLLARPTLYLSEFLEKYRVEYFDNLSRVRLNNDLDQWLIFFLNGITATAKKGVLTFDQLIKLQKLWRKKIDGLDRKKHLGQKLLEILFDCPIIKVNQAAKDLAVTFPTANSLLKDFVKAGILKEATGFARNRLFSFAEYISLFKNE</sequence>
<dbReference type="EMBL" id="MNUI01000072">
    <property type="protein sequence ID" value="OIN88446.1"/>
    <property type="molecule type" value="Genomic_DNA"/>
</dbReference>
<evidence type="ECO:0000256" key="1">
    <source>
        <dbReference type="PIRSR" id="PIRSR038925-1"/>
    </source>
</evidence>